<name>A0A151XH40_9HYME</name>
<dbReference type="AlphaFoldDB" id="A0A151XH40"/>
<evidence type="ECO:0000313" key="2">
    <source>
        <dbReference type="Proteomes" id="UP000075809"/>
    </source>
</evidence>
<organism evidence="1 2">
    <name type="scientific">Mycetomoellerius zeteki</name>
    <dbReference type="NCBI Taxonomy" id="64791"/>
    <lineage>
        <taxon>Eukaryota</taxon>
        <taxon>Metazoa</taxon>
        <taxon>Ecdysozoa</taxon>
        <taxon>Arthropoda</taxon>
        <taxon>Hexapoda</taxon>
        <taxon>Insecta</taxon>
        <taxon>Pterygota</taxon>
        <taxon>Neoptera</taxon>
        <taxon>Endopterygota</taxon>
        <taxon>Hymenoptera</taxon>
        <taxon>Apocrita</taxon>
        <taxon>Aculeata</taxon>
        <taxon>Formicoidea</taxon>
        <taxon>Formicidae</taxon>
        <taxon>Myrmicinae</taxon>
        <taxon>Mycetomoellerius</taxon>
    </lineage>
</organism>
<gene>
    <name evidence="1" type="ORF">ALC60_01252</name>
</gene>
<dbReference type="Proteomes" id="UP000075809">
    <property type="component" value="Unassembled WGS sequence"/>
</dbReference>
<dbReference type="EMBL" id="KQ982134">
    <property type="protein sequence ID" value="KYQ59719.1"/>
    <property type="molecule type" value="Genomic_DNA"/>
</dbReference>
<sequence length="74" mass="8623">MVHVGLQKTNEGIFKPLVKLIGNNADGIYFDVNVHLKHLESLSDNVKNLVQKIKNQKWRIQYSDYKNKNKICLK</sequence>
<accession>A0A151XH40</accession>
<reference evidence="1 2" key="1">
    <citation type="submission" date="2015-09" db="EMBL/GenBank/DDBJ databases">
        <title>Trachymyrmex zeteki WGS genome.</title>
        <authorList>
            <person name="Nygaard S."/>
            <person name="Hu H."/>
            <person name="Boomsma J."/>
            <person name="Zhang G."/>
        </authorList>
    </citation>
    <scope>NUCLEOTIDE SEQUENCE [LARGE SCALE GENOMIC DNA]</scope>
    <source>
        <strain evidence="1">Tzet28-1</strain>
        <tissue evidence="1">Whole body</tissue>
    </source>
</reference>
<evidence type="ECO:0000313" key="1">
    <source>
        <dbReference type="EMBL" id="KYQ59719.1"/>
    </source>
</evidence>
<proteinExistence type="predicted"/>
<keyword evidence="2" id="KW-1185">Reference proteome</keyword>
<protein>
    <submittedName>
        <fullName evidence="1">Uncharacterized protein</fullName>
    </submittedName>
</protein>